<dbReference type="InterPro" id="IPR057336">
    <property type="entry name" value="GerAC_N"/>
</dbReference>
<feature type="domain" description="Spore germination protein N-terminal" evidence="9">
    <location>
        <begin position="25"/>
        <end position="195"/>
    </location>
</feature>
<organism evidence="10 11">
    <name type="scientific">Vulcanibacillus modesticaldus</name>
    <dbReference type="NCBI Taxonomy" id="337097"/>
    <lineage>
        <taxon>Bacteria</taxon>
        <taxon>Bacillati</taxon>
        <taxon>Bacillota</taxon>
        <taxon>Bacilli</taxon>
        <taxon>Bacillales</taxon>
        <taxon>Bacillaceae</taxon>
        <taxon>Vulcanibacillus</taxon>
    </lineage>
</organism>
<evidence type="ECO:0000256" key="7">
    <source>
        <dbReference type="ARBA" id="ARBA00023288"/>
    </source>
</evidence>
<comment type="caution">
    <text evidence="10">The sequence shown here is derived from an EMBL/GenBank/DDBJ whole genome shotgun (WGS) entry which is preliminary data.</text>
</comment>
<evidence type="ECO:0000256" key="4">
    <source>
        <dbReference type="ARBA" id="ARBA00022729"/>
    </source>
</evidence>
<keyword evidence="5" id="KW-0472">Membrane</keyword>
<sequence length="390" mass="44762">MTTIKKLLLVILTLTLTLSLVGCHSHEVNDLSIVVGIGVDYVEGDKPIEVTLQLINPDALTMKPKGETVTQITMRGKSLHDTMRRFSQRLPKEIYLGHNQVIIFGKKLAERGITPFLDYFDRETQIRRSNWVILSKTTAKDVLNAELPIEDISTTGIDDLLYNFQRLSYGPIIRLKELVIYMRYEGRSLVVPLFKVKDNYISYYGSGVFKKDKLIGIMDDKTSRGFLWLLQSLEGGNITTFCEGSDEKATEEESDEVKNHTSFLVLNTKRKIIPKLIDGKPKVLVKIEAKSSITEYNCKDDLQDPKTITKLEQKQAEDIKYRIEETIKLAQKEFQSDIFGFGEAFRRKYPRFWKKNKKNWDDLFTNLEVEIEVKSLVTHTGITSNPVIPK</sequence>
<evidence type="ECO:0000256" key="3">
    <source>
        <dbReference type="ARBA" id="ARBA00022544"/>
    </source>
</evidence>
<dbReference type="InterPro" id="IPR046953">
    <property type="entry name" value="Spore_GerAC-like_C"/>
</dbReference>
<dbReference type="Gene3D" id="6.20.190.10">
    <property type="entry name" value="Nutrient germinant receptor protein C, domain 1"/>
    <property type="match status" value="1"/>
</dbReference>
<keyword evidence="11" id="KW-1185">Reference proteome</keyword>
<evidence type="ECO:0000259" key="8">
    <source>
        <dbReference type="Pfam" id="PF05504"/>
    </source>
</evidence>
<accession>A0A1D2YUU0</accession>
<dbReference type="NCBIfam" id="TIGR02887">
    <property type="entry name" value="spore_ger_x_C"/>
    <property type="match status" value="1"/>
</dbReference>
<dbReference type="PANTHER" id="PTHR35789:SF1">
    <property type="entry name" value="SPORE GERMINATION PROTEIN B3"/>
    <property type="match status" value="1"/>
</dbReference>
<protein>
    <submittedName>
        <fullName evidence="10">Uncharacterized protein</fullName>
    </submittedName>
</protein>
<dbReference type="STRING" id="337097.BHF71_09015"/>
<dbReference type="PANTHER" id="PTHR35789">
    <property type="entry name" value="SPORE GERMINATION PROTEIN B3"/>
    <property type="match status" value="1"/>
</dbReference>
<dbReference type="OrthoDB" id="9816067at2"/>
<evidence type="ECO:0000256" key="2">
    <source>
        <dbReference type="ARBA" id="ARBA00007886"/>
    </source>
</evidence>
<reference evidence="10 11" key="1">
    <citation type="submission" date="2016-09" db="EMBL/GenBank/DDBJ databases">
        <title>Draft genome sequence for the type strain of Vulcanibacillus modesticaldus BR, a strictly anaerobic, moderately thermophilic, and nitrate-reducing bacterium from deep sea-hydrothermal vents of the Mid-Atlantic Ridge.</title>
        <authorList>
            <person name="Abin C.A."/>
            <person name="Hollibaugh J.T."/>
        </authorList>
    </citation>
    <scope>NUCLEOTIDE SEQUENCE [LARGE SCALE GENOMIC DNA]</scope>
    <source>
        <strain evidence="10 11">BR</strain>
    </source>
</reference>
<dbReference type="PROSITE" id="PS51257">
    <property type="entry name" value="PROKAR_LIPOPROTEIN"/>
    <property type="match status" value="1"/>
</dbReference>
<dbReference type="InterPro" id="IPR008844">
    <property type="entry name" value="Spore_GerAC-like"/>
</dbReference>
<keyword evidence="6" id="KW-0564">Palmitate</keyword>
<evidence type="ECO:0000259" key="9">
    <source>
        <dbReference type="Pfam" id="PF25198"/>
    </source>
</evidence>
<proteinExistence type="inferred from homology"/>
<evidence type="ECO:0000313" key="11">
    <source>
        <dbReference type="Proteomes" id="UP000243739"/>
    </source>
</evidence>
<dbReference type="RefSeq" id="WP_069656674.1">
    <property type="nucleotide sequence ID" value="NZ_MIJF01000023.1"/>
</dbReference>
<dbReference type="Pfam" id="PF05504">
    <property type="entry name" value="Spore_GerAC"/>
    <property type="match status" value="1"/>
</dbReference>
<keyword evidence="4" id="KW-0732">Signal</keyword>
<keyword evidence="3" id="KW-0309">Germination</keyword>
<evidence type="ECO:0000256" key="5">
    <source>
        <dbReference type="ARBA" id="ARBA00023136"/>
    </source>
</evidence>
<evidence type="ECO:0000256" key="1">
    <source>
        <dbReference type="ARBA" id="ARBA00004635"/>
    </source>
</evidence>
<dbReference type="Proteomes" id="UP000243739">
    <property type="component" value="Unassembled WGS sequence"/>
</dbReference>
<dbReference type="Gene3D" id="3.30.300.210">
    <property type="entry name" value="Nutrient germinant receptor protein C, domain 3"/>
    <property type="match status" value="1"/>
</dbReference>
<comment type="similarity">
    <text evidence="2">Belongs to the GerABKC lipoprotein family.</text>
</comment>
<feature type="domain" description="Spore germination GerAC-like C-terminal" evidence="8">
    <location>
        <begin position="205"/>
        <end position="381"/>
    </location>
</feature>
<name>A0A1D2YUU0_9BACI</name>
<dbReference type="AlphaFoldDB" id="A0A1D2YUU0"/>
<dbReference type="GO" id="GO:0016020">
    <property type="term" value="C:membrane"/>
    <property type="evidence" value="ECO:0007669"/>
    <property type="project" value="UniProtKB-SubCell"/>
</dbReference>
<dbReference type="InterPro" id="IPR038501">
    <property type="entry name" value="Spore_GerAC_C_sf"/>
</dbReference>
<dbReference type="EMBL" id="MIJF01000023">
    <property type="protein sequence ID" value="OEF99441.1"/>
    <property type="molecule type" value="Genomic_DNA"/>
</dbReference>
<evidence type="ECO:0000256" key="6">
    <source>
        <dbReference type="ARBA" id="ARBA00023139"/>
    </source>
</evidence>
<comment type="subcellular location">
    <subcellularLocation>
        <location evidence="1">Membrane</location>
        <topology evidence="1">Lipid-anchor</topology>
    </subcellularLocation>
</comment>
<dbReference type="GO" id="GO:0009847">
    <property type="term" value="P:spore germination"/>
    <property type="evidence" value="ECO:0007669"/>
    <property type="project" value="InterPro"/>
</dbReference>
<keyword evidence="7" id="KW-0449">Lipoprotein</keyword>
<dbReference type="Pfam" id="PF25198">
    <property type="entry name" value="Spore_GerAC_N"/>
    <property type="match status" value="1"/>
</dbReference>
<evidence type="ECO:0000313" key="10">
    <source>
        <dbReference type="EMBL" id="OEF99441.1"/>
    </source>
</evidence>
<gene>
    <name evidence="10" type="ORF">BHF71_09015</name>
</gene>